<keyword evidence="1" id="KW-0812">Transmembrane</keyword>
<feature type="transmembrane region" description="Helical" evidence="1">
    <location>
        <begin position="21"/>
        <end position="40"/>
    </location>
</feature>
<dbReference type="AlphaFoldDB" id="A0A432ZDR6"/>
<keyword evidence="1" id="KW-1133">Transmembrane helix</keyword>
<gene>
    <name evidence="2" type="ORF">CWI81_07930</name>
</gene>
<dbReference type="Proteomes" id="UP000287908">
    <property type="component" value="Unassembled WGS sequence"/>
</dbReference>
<evidence type="ECO:0000313" key="3">
    <source>
        <dbReference type="Proteomes" id="UP000287908"/>
    </source>
</evidence>
<name>A0A432ZDR6_9GAMM</name>
<evidence type="ECO:0000256" key="1">
    <source>
        <dbReference type="SAM" id="Phobius"/>
    </source>
</evidence>
<dbReference type="EMBL" id="PIQF01000002">
    <property type="protein sequence ID" value="RUO76039.1"/>
    <property type="molecule type" value="Genomic_DNA"/>
</dbReference>
<evidence type="ECO:0000313" key="2">
    <source>
        <dbReference type="EMBL" id="RUO76039.1"/>
    </source>
</evidence>
<keyword evidence="3" id="KW-1185">Reference proteome</keyword>
<organism evidence="2 3">
    <name type="scientific">Idiomarina seosinensis</name>
    <dbReference type="NCBI Taxonomy" id="281739"/>
    <lineage>
        <taxon>Bacteria</taxon>
        <taxon>Pseudomonadati</taxon>
        <taxon>Pseudomonadota</taxon>
        <taxon>Gammaproteobacteria</taxon>
        <taxon>Alteromonadales</taxon>
        <taxon>Idiomarinaceae</taxon>
        <taxon>Idiomarina</taxon>
    </lineage>
</organism>
<accession>A0A432ZDR6</accession>
<proteinExistence type="predicted"/>
<protein>
    <submittedName>
        <fullName evidence="2">Uncharacterized protein</fullName>
    </submittedName>
</protein>
<reference evidence="2 3" key="1">
    <citation type="journal article" date="2011" name="Front. Microbiol.">
        <title>Genomic signatures of strain selection and enhancement in Bacillus atrophaeus var. globigii, a historical biowarfare simulant.</title>
        <authorList>
            <person name="Gibbons H.S."/>
            <person name="Broomall S.M."/>
            <person name="McNew L.A."/>
            <person name="Daligault H."/>
            <person name="Chapman C."/>
            <person name="Bruce D."/>
            <person name="Karavis M."/>
            <person name="Krepps M."/>
            <person name="McGregor P.A."/>
            <person name="Hong C."/>
            <person name="Park K.H."/>
            <person name="Akmal A."/>
            <person name="Feldman A."/>
            <person name="Lin J.S."/>
            <person name="Chang W.E."/>
            <person name="Higgs B.W."/>
            <person name="Demirev P."/>
            <person name="Lindquist J."/>
            <person name="Liem A."/>
            <person name="Fochler E."/>
            <person name="Read T.D."/>
            <person name="Tapia R."/>
            <person name="Johnson S."/>
            <person name="Bishop-Lilly K.A."/>
            <person name="Detter C."/>
            <person name="Han C."/>
            <person name="Sozhamannan S."/>
            <person name="Rosenzweig C.N."/>
            <person name="Skowronski E.W."/>
        </authorList>
    </citation>
    <scope>NUCLEOTIDE SEQUENCE [LARGE SCALE GENOMIC DNA]</scope>
    <source>
        <strain evidence="2 3">CL-SP19</strain>
    </source>
</reference>
<keyword evidence="1" id="KW-0472">Membrane</keyword>
<comment type="caution">
    <text evidence="2">The sequence shown here is derived from an EMBL/GenBank/DDBJ whole genome shotgun (WGS) entry which is preliminary data.</text>
</comment>
<sequence length="167" mass="18843">MGIKMRREEKRTVFGITLSKRGWNNVLVYAVLLLMVLLWFSAPSSERTFKEDAGDNAVMLLPNSSVLDSILIDDQTIEKTDAGWRCAAPCSLSAQQANALASSWQNLKIKATDRQPENKLVDVYLNFADNQHARLELFLEPQLLLRLPQQDKVFEPVGVTIEQLVGR</sequence>